<dbReference type="GO" id="GO:0047661">
    <property type="term" value="F:amino-acid racemase activity"/>
    <property type="evidence" value="ECO:0007669"/>
    <property type="project" value="InterPro"/>
</dbReference>
<dbReference type="SUPFAM" id="SSF53681">
    <property type="entry name" value="Aspartate/glutamate racemase"/>
    <property type="match status" value="2"/>
</dbReference>
<comment type="similarity">
    <text evidence="1">Belongs to the aspartate/glutamate racemases family.</text>
</comment>
<proteinExistence type="inferred from homology"/>
<gene>
    <name evidence="3" type="ORF">EAV92_21215</name>
</gene>
<dbReference type="NCBIfam" id="TIGR00035">
    <property type="entry name" value="asp_race"/>
    <property type="match status" value="1"/>
</dbReference>
<dbReference type="KEGG" id="coh:EAV92_21215"/>
<evidence type="ECO:0000313" key="4">
    <source>
        <dbReference type="Proteomes" id="UP000269097"/>
    </source>
</evidence>
<evidence type="ECO:0000256" key="2">
    <source>
        <dbReference type="ARBA" id="ARBA00023235"/>
    </source>
</evidence>
<dbReference type="AlphaFoldDB" id="A0A3G3K480"/>
<dbReference type="RefSeq" id="WP_123042927.1">
    <property type="nucleotide sequence ID" value="NZ_CP033433.1"/>
</dbReference>
<dbReference type="InterPro" id="IPR004380">
    <property type="entry name" value="Asp_race"/>
</dbReference>
<name>A0A3G3K480_9BACL</name>
<dbReference type="PANTHER" id="PTHR21198">
    <property type="entry name" value="GLUTAMATE RACEMASE"/>
    <property type="match status" value="1"/>
</dbReference>
<accession>A0A3G3K480</accession>
<keyword evidence="4" id="KW-1185">Reference proteome</keyword>
<keyword evidence="2 3" id="KW-0413">Isomerase</keyword>
<dbReference type="EMBL" id="CP033433">
    <property type="protein sequence ID" value="AYQ74847.1"/>
    <property type="molecule type" value="Genomic_DNA"/>
</dbReference>
<dbReference type="Proteomes" id="UP000269097">
    <property type="component" value="Chromosome"/>
</dbReference>
<dbReference type="Pfam" id="PF01177">
    <property type="entry name" value="Asp_Glu_race"/>
    <property type="match status" value="1"/>
</dbReference>
<evidence type="ECO:0000313" key="3">
    <source>
        <dbReference type="EMBL" id="AYQ74847.1"/>
    </source>
</evidence>
<reference evidence="3 4" key="1">
    <citation type="submission" date="2018-10" db="EMBL/GenBank/DDBJ databases">
        <title>Genome Sequence of Cohnella sp.</title>
        <authorList>
            <person name="Srinivasan S."/>
            <person name="Kim M.K."/>
        </authorList>
    </citation>
    <scope>NUCLEOTIDE SEQUENCE [LARGE SCALE GENOMIC DNA]</scope>
    <source>
        <strain evidence="3 4">18JY8-7</strain>
    </source>
</reference>
<dbReference type="InterPro" id="IPR015942">
    <property type="entry name" value="Asp/Glu/hydantoin_racemase"/>
</dbReference>
<dbReference type="Gene3D" id="3.40.50.1860">
    <property type="match status" value="2"/>
</dbReference>
<evidence type="ECO:0000256" key="1">
    <source>
        <dbReference type="ARBA" id="ARBA00007847"/>
    </source>
</evidence>
<dbReference type="InterPro" id="IPR001920">
    <property type="entry name" value="Asp/Glu_race"/>
</dbReference>
<organism evidence="3 4">
    <name type="scientific">Cohnella candidum</name>
    <dbReference type="NCBI Taxonomy" id="2674991"/>
    <lineage>
        <taxon>Bacteria</taxon>
        <taxon>Bacillati</taxon>
        <taxon>Bacillota</taxon>
        <taxon>Bacilli</taxon>
        <taxon>Bacillales</taxon>
        <taxon>Paenibacillaceae</taxon>
        <taxon>Cohnella</taxon>
    </lineage>
</organism>
<sequence>MENKRLGIIGGMGPKATSVFMDRIIDHTVAERDQDHIDMLVLNHATLPDRTEVILENDGRKFLTAIEPDFRFMEHAGVSHIAIPCNTSHYFYDDMQGMTTIPIINMVEETLKVIAERYGKGSQAGLLATNGTVRSGVYRKAAERLGIRLYEPDASVQQQVMDIIYDFKKGKKDSSAELESVVRQLLDREGCDCAILACTELSCIPVSEETAAYCADAMDVLVRKSIELSGKRFG</sequence>
<dbReference type="EC" id="5.1.1.-" evidence="3"/>
<dbReference type="PANTHER" id="PTHR21198:SF7">
    <property type="entry name" value="ASPARTATE-GLUTAMATE RACEMASE FAMILY"/>
    <property type="match status" value="1"/>
</dbReference>
<protein>
    <submittedName>
        <fullName evidence="3">Amino acid racemase</fullName>
        <ecNumber evidence="3">5.1.1.-</ecNumber>
    </submittedName>
</protein>